<dbReference type="InterPro" id="IPR013785">
    <property type="entry name" value="Aldolase_TIM"/>
</dbReference>
<dbReference type="PROSITE" id="PS00159">
    <property type="entry name" value="ALDOLASE_KDPG_KHG_1"/>
    <property type="match status" value="1"/>
</dbReference>
<dbReference type="AlphaFoldDB" id="A0A9D1APL2"/>
<evidence type="ECO:0000256" key="6">
    <source>
        <dbReference type="ARBA" id="ARBA00023239"/>
    </source>
</evidence>
<evidence type="ECO:0000313" key="10">
    <source>
        <dbReference type="Proteomes" id="UP000824242"/>
    </source>
</evidence>
<evidence type="ECO:0000256" key="8">
    <source>
        <dbReference type="ARBA" id="ARBA00023277"/>
    </source>
</evidence>
<reference evidence="9" key="1">
    <citation type="submission" date="2020-10" db="EMBL/GenBank/DDBJ databases">
        <authorList>
            <person name="Gilroy R."/>
        </authorList>
    </citation>
    <scope>NUCLEOTIDE SEQUENCE</scope>
    <source>
        <strain evidence="9">ChiSxjej1B13-7958</strain>
    </source>
</reference>
<evidence type="ECO:0000256" key="4">
    <source>
        <dbReference type="ARBA" id="ARBA00011233"/>
    </source>
</evidence>
<evidence type="ECO:0000256" key="1">
    <source>
        <dbReference type="ARBA" id="ARBA00000654"/>
    </source>
</evidence>
<evidence type="ECO:0000256" key="2">
    <source>
        <dbReference type="ARBA" id="ARBA00004736"/>
    </source>
</evidence>
<accession>A0A9D1APL2</accession>
<dbReference type="Gene3D" id="3.20.20.70">
    <property type="entry name" value="Aldolase class I"/>
    <property type="match status" value="1"/>
</dbReference>
<dbReference type="EC" id="4.1.2.14" evidence="5"/>
<dbReference type="InterPro" id="IPR031338">
    <property type="entry name" value="KDPG/KHG_AS_2"/>
</dbReference>
<evidence type="ECO:0000313" key="9">
    <source>
        <dbReference type="EMBL" id="HIR48003.1"/>
    </source>
</evidence>
<organism evidence="9 10">
    <name type="scientific">Candidatus Caccousia avicola</name>
    <dbReference type="NCBI Taxonomy" id="2840721"/>
    <lineage>
        <taxon>Bacteria</taxon>
        <taxon>Bacillati</taxon>
        <taxon>Bacillota</taxon>
        <taxon>Clostridia</taxon>
        <taxon>Eubacteriales</taxon>
        <taxon>Oscillospiraceae</taxon>
        <taxon>Oscillospiraceae incertae sedis</taxon>
        <taxon>Candidatus Caccousia</taxon>
    </lineage>
</organism>
<dbReference type="InterPro" id="IPR031337">
    <property type="entry name" value="KDPG/KHG_AS_1"/>
</dbReference>
<dbReference type="CDD" id="cd00452">
    <property type="entry name" value="KDPG_aldolase"/>
    <property type="match status" value="1"/>
</dbReference>
<comment type="subunit">
    <text evidence="4">Homotrimer.</text>
</comment>
<evidence type="ECO:0000256" key="7">
    <source>
        <dbReference type="ARBA" id="ARBA00023270"/>
    </source>
</evidence>
<dbReference type="NCBIfam" id="NF004325">
    <property type="entry name" value="PRK05718.1"/>
    <property type="match status" value="1"/>
</dbReference>
<dbReference type="NCBIfam" id="TIGR01182">
    <property type="entry name" value="eda"/>
    <property type="match status" value="1"/>
</dbReference>
<comment type="pathway">
    <text evidence="2">Carbohydrate acid metabolism; 2-dehydro-3-deoxy-D-gluconate degradation; D-glyceraldehyde 3-phosphate and pyruvate from 2-dehydro-3-deoxy-D-gluconate: step 2/2.</text>
</comment>
<dbReference type="InterPro" id="IPR000887">
    <property type="entry name" value="Aldlse_KDPG_KHG"/>
</dbReference>
<name>A0A9D1APL2_9FIRM</name>
<keyword evidence="6" id="KW-0456">Lyase</keyword>
<dbReference type="GO" id="GO:0008675">
    <property type="term" value="F:2-dehydro-3-deoxy-phosphogluconate aldolase activity"/>
    <property type="evidence" value="ECO:0007669"/>
    <property type="project" value="UniProtKB-EC"/>
</dbReference>
<dbReference type="Pfam" id="PF01081">
    <property type="entry name" value="Aldolase"/>
    <property type="match status" value="1"/>
</dbReference>
<keyword evidence="8" id="KW-0119">Carbohydrate metabolism</keyword>
<dbReference type="PROSITE" id="PS00160">
    <property type="entry name" value="ALDOLASE_KDPG_KHG_2"/>
    <property type="match status" value="1"/>
</dbReference>
<proteinExistence type="inferred from homology"/>
<evidence type="ECO:0000256" key="3">
    <source>
        <dbReference type="ARBA" id="ARBA00006906"/>
    </source>
</evidence>
<dbReference type="PANTHER" id="PTHR30246">
    <property type="entry name" value="2-KETO-3-DEOXY-6-PHOSPHOGLUCONATE ALDOLASE"/>
    <property type="match status" value="1"/>
</dbReference>
<protein>
    <recommendedName>
        <fullName evidence="5">2-dehydro-3-deoxy-phosphogluconate aldolase</fullName>
        <ecNumber evidence="5">4.1.2.14</ecNumber>
    </recommendedName>
</protein>
<comment type="catalytic activity">
    <reaction evidence="1">
        <text>2-dehydro-3-deoxy-6-phospho-D-gluconate = D-glyceraldehyde 3-phosphate + pyruvate</text>
        <dbReference type="Rhea" id="RHEA:17089"/>
        <dbReference type="ChEBI" id="CHEBI:15361"/>
        <dbReference type="ChEBI" id="CHEBI:57569"/>
        <dbReference type="ChEBI" id="CHEBI:59776"/>
        <dbReference type="EC" id="4.1.2.14"/>
    </reaction>
</comment>
<gene>
    <name evidence="9" type="ORF">IAB89_10190</name>
</gene>
<reference evidence="9" key="2">
    <citation type="journal article" date="2021" name="PeerJ">
        <title>Extensive microbial diversity within the chicken gut microbiome revealed by metagenomics and culture.</title>
        <authorList>
            <person name="Gilroy R."/>
            <person name="Ravi A."/>
            <person name="Getino M."/>
            <person name="Pursley I."/>
            <person name="Horton D.L."/>
            <person name="Alikhan N.F."/>
            <person name="Baker D."/>
            <person name="Gharbi K."/>
            <person name="Hall N."/>
            <person name="Watson M."/>
            <person name="Adriaenssens E.M."/>
            <person name="Foster-Nyarko E."/>
            <person name="Jarju S."/>
            <person name="Secka A."/>
            <person name="Antonio M."/>
            <person name="Oren A."/>
            <person name="Chaudhuri R.R."/>
            <person name="La Ragione R."/>
            <person name="Hildebrand F."/>
            <person name="Pallen M.J."/>
        </authorList>
    </citation>
    <scope>NUCLEOTIDE SEQUENCE</scope>
    <source>
        <strain evidence="9">ChiSxjej1B13-7958</strain>
    </source>
</reference>
<sequence length="208" mass="21939">MNFYDKLNFEKIVPVVKINDASKAPDLARALLAGGLSVIELTFRSAAAADAIRAVCREVPELTVCAGTVLTPEQAQQAVDAGAQAIVSPGTNEEVVRWCLHRGIPVIPGVATPTEAEACIRMGLDVLKLFPAETVGGVGMLKALAGPYSYLRFMPTGGISLKNLPDYLALPNVLCCGGSWIAPEKRIDAGEFGEITRLAREAAAVAHP</sequence>
<keyword evidence="7" id="KW-0704">Schiff base</keyword>
<dbReference type="Proteomes" id="UP000824242">
    <property type="component" value="Unassembled WGS sequence"/>
</dbReference>
<dbReference type="SUPFAM" id="SSF51569">
    <property type="entry name" value="Aldolase"/>
    <property type="match status" value="1"/>
</dbReference>
<dbReference type="PANTHER" id="PTHR30246:SF1">
    <property type="entry name" value="2-DEHYDRO-3-DEOXY-6-PHOSPHOGALACTONATE ALDOLASE-RELATED"/>
    <property type="match status" value="1"/>
</dbReference>
<comment type="caution">
    <text evidence="9">The sequence shown here is derived from an EMBL/GenBank/DDBJ whole genome shotgun (WGS) entry which is preliminary data.</text>
</comment>
<evidence type="ECO:0000256" key="5">
    <source>
        <dbReference type="ARBA" id="ARBA00013063"/>
    </source>
</evidence>
<comment type="similarity">
    <text evidence="3">Belongs to the KHG/KDPG aldolase family.</text>
</comment>
<dbReference type="EMBL" id="DVGZ01000109">
    <property type="protein sequence ID" value="HIR48003.1"/>
    <property type="molecule type" value="Genomic_DNA"/>
</dbReference>